<dbReference type="Gene3D" id="2.80.10.50">
    <property type="match status" value="1"/>
</dbReference>
<keyword evidence="7" id="KW-0106">Calcium</keyword>
<evidence type="ECO:0000313" key="13">
    <source>
        <dbReference type="Proteomes" id="UP000824236"/>
    </source>
</evidence>
<dbReference type="EMBL" id="JAHLFO010000107">
    <property type="protein sequence ID" value="MBU3814352.1"/>
    <property type="molecule type" value="Genomic_DNA"/>
</dbReference>
<comment type="subunit">
    <text evidence="4">Monomer.</text>
</comment>
<dbReference type="InterPro" id="IPR008979">
    <property type="entry name" value="Galactose-bd-like_sf"/>
</dbReference>
<dbReference type="PROSITE" id="PS00608">
    <property type="entry name" value="GLYCOSYL_HYDROL_F2_2"/>
    <property type="match status" value="1"/>
</dbReference>
<dbReference type="EC" id="3.2.1.23" evidence="5"/>
<comment type="caution">
    <text evidence="12">The sequence shown here is derived from an EMBL/GenBank/DDBJ whole genome shotgun (WGS) entry which is preliminary data.</text>
</comment>
<dbReference type="Pfam" id="PF02837">
    <property type="entry name" value="Glyco_hydro_2_N"/>
    <property type="match status" value="1"/>
</dbReference>
<dbReference type="PROSITE" id="PS50231">
    <property type="entry name" value="RICIN_B_LECTIN"/>
    <property type="match status" value="1"/>
</dbReference>
<evidence type="ECO:0000256" key="10">
    <source>
        <dbReference type="SAM" id="SignalP"/>
    </source>
</evidence>
<comment type="catalytic activity">
    <reaction evidence="1">
        <text>Hydrolysis of terminal non-reducing beta-D-galactose residues in beta-D-galactosides.</text>
        <dbReference type="EC" id="3.2.1.23"/>
    </reaction>
</comment>
<dbReference type="SUPFAM" id="SSF49785">
    <property type="entry name" value="Galactose-binding domain-like"/>
    <property type="match status" value="1"/>
</dbReference>
<dbReference type="InterPro" id="IPR006101">
    <property type="entry name" value="Glyco_hydro_2"/>
</dbReference>
<dbReference type="GO" id="GO:0030246">
    <property type="term" value="F:carbohydrate binding"/>
    <property type="evidence" value="ECO:0007669"/>
    <property type="project" value="InterPro"/>
</dbReference>
<dbReference type="AlphaFoldDB" id="A0A9E2NP36"/>
<dbReference type="Proteomes" id="UP000824236">
    <property type="component" value="Unassembled WGS sequence"/>
</dbReference>
<dbReference type="PANTHER" id="PTHR46323">
    <property type="entry name" value="BETA-GALACTOSIDASE"/>
    <property type="match status" value="1"/>
</dbReference>
<evidence type="ECO:0000256" key="2">
    <source>
        <dbReference type="ARBA" id="ARBA00001913"/>
    </source>
</evidence>
<sequence length="1205" mass="137209">MKRPFTLFISLLVCINSLLQAQNFDKNKCYNLIPASHDGKAISYSPNANVATLTPLDPKNSLQQWSISPLSGSYRFINPFENKALHARSDNRPGITENNGSDESQLWTIRPKGKAFQIIPSNSMNLLLTCDTDGNLRLVSQEKASNNREALFYIQASTVPLPAEADQLMTDRSNNYWENETIFAENKETGHATYIPYASENEMLTDKAFYETPWTDVHSSRYYLLNGQWSFNQVSEPSQRPLDFYKEDYDISGWDQIPVPSNWEMQGYDYPIYANVEYPHANTPPFINARPKFNDNGRNYGINPVGSYVRFFNLPEGWETRRTFIHFGGIYSAAFVYLNGHYVGYTQGSNNVSEFDLTPYLRTGRNRLAVQVFRWSDGSYLECQDMFRMSGIFRDVYLYNTPKTAIRDHYITSRLDPQSNYEAGTMSVALTLDNRDGQQGCKNIAIRLYDPTGELICETEKDMAYAAQQKEVKAEVTFSLKDLLPWTAETPNLYTVRIIQRENGLEEMAFSTKYGFRDIQIRDALVYINGQRVFFKGVNRHDTHPMYGRAVTTESMLRDVLLMKQNNINTIRTAHYPNAAKMYAMFDYYGLYTMDEADLEDHANQSISDMPSWIPAFVDRIDRMVLRDRNHPSVIFWSLGNEAGGGSNFQACYDAAKQLDNRPIHYEGTRDGKEYGGNRFSDLYSKMYPNMKWMDTYVNSFDKPMFICEYAHAMGNAIGNLKEYWESIENSTSTIGGAIWDWVDQAIYDPKEMKQGIYRLHTGYDYPGPHQGNFCSNGIILPTREESPKLKEVKAVSQYVKLMNYGTTIDKNEVSIGVKNTYDFISLNGFYLRWQAVKNGYLMPADSLLLDNVLPDDSITVTLKLNGVDLAQAKEKGEEVLLNLCVRQKNATRWSQPGHSVAQQQFEIMARGPLPTLIAKRKPKLNIAETEHQIIIRNNNIEAIFDKETGRMTSLVMNGKAVIAEGQGFLYDNHRYIENDKFTDTSNGLDNKGTCQVERDRAKVIVSTTRNGSLCDTRITYTFTPDGIMDIEANFMPQTPNLRRAGLACGIDSTLSHIAYYAHGPWENMVDRKEGCPIGRYTTTVDEMLWPYVKPQSTGNREGLRELIMSDEQGRGIRIVTQGDVSFSALRYTDEDLMNTPHTWELIARPYIVLHLDAAYRGTGNASCGQDTGTLPAYCVPQKELSYTLRISPVQLACIQSVSND</sequence>
<dbReference type="InterPro" id="IPR006102">
    <property type="entry name" value="Ig-like_GH2"/>
</dbReference>
<evidence type="ECO:0000256" key="7">
    <source>
        <dbReference type="ARBA" id="ARBA00022837"/>
    </source>
</evidence>
<dbReference type="PRINTS" id="PR00132">
    <property type="entry name" value="GLHYDRLASE2"/>
</dbReference>
<feature type="chain" id="PRO_5038518750" description="beta-galactosidase" evidence="10">
    <location>
        <begin position="22"/>
        <end position="1205"/>
    </location>
</feature>
<evidence type="ECO:0000313" key="12">
    <source>
        <dbReference type="EMBL" id="MBU3814352.1"/>
    </source>
</evidence>
<reference evidence="12" key="2">
    <citation type="submission" date="2021-04" db="EMBL/GenBank/DDBJ databases">
        <authorList>
            <person name="Gilroy R."/>
        </authorList>
    </citation>
    <scope>NUCLEOTIDE SEQUENCE</scope>
    <source>
        <strain evidence="12">B3-3758</strain>
    </source>
</reference>
<accession>A0A9E2NP36</accession>
<dbReference type="Pfam" id="PF16353">
    <property type="entry name" value="LacZ_4"/>
    <property type="match status" value="1"/>
</dbReference>
<name>A0A9E2NP36_9BACE</name>
<dbReference type="SUPFAM" id="SSF51445">
    <property type="entry name" value="(Trans)glycosidases"/>
    <property type="match status" value="1"/>
</dbReference>
<evidence type="ECO:0000256" key="9">
    <source>
        <dbReference type="ARBA" id="ARBA00032230"/>
    </source>
</evidence>
<evidence type="ECO:0000256" key="8">
    <source>
        <dbReference type="ARBA" id="ARBA00023295"/>
    </source>
</evidence>
<evidence type="ECO:0000256" key="4">
    <source>
        <dbReference type="ARBA" id="ARBA00011245"/>
    </source>
</evidence>
<dbReference type="SMART" id="SM01038">
    <property type="entry name" value="Bgal_small_N"/>
    <property type="match status" value="1"/>
</dbReference>
<dbReference type="PANTHER" id="PTHR46323:SF2">
    <property type="entry name" value="BETA-GALACTOSIDASE"/>
    <property type="match status" value="1"/>
</dbReference>
<keyword evidence="10" id="KW-0732">Signal</keyword>
<dbReference type="SUPFAM" id="SSF50370">
    <property type="entry name" value="Ricin B-like lectins"/>
    <property type="match status" value="1"/>
</dbReference>
<dbReference type="Pfam" id="PF02929">
    <property type="entry name" value="Bgal_small_N"/>
    <property type="match status" value="1"/>
</dbReference>
<keyword evidence="8" id="KW-0326">Glycosidase</keyword>
<dbReference type="InterPro" id="IPR036156">
    <property type="entry name" value="Beta-gal/glucu_dom_sf"/>
</dbReference>
<protein>
    <recommendedName>
        <fullName evidence="5">beta-galactosidase</fullName>
        <ecNumber evidence="5">3.2.1.23</ecNumber>
    </recommendedName>
    <alternativeName>
        <fullName evidence="9">Lactase</fullName>
    </alternativeName>
</protein>
<dbReference type="InterPro" id="IPR023232">
    <property type="entry name" value="Glyco_hydro_2_AS"/>
</dbReference>
<dbReference type="InterPro" id="IPR004199">
    <property type="entry name" value="B-gal_small/dom_5"/>
</dbReference>
<keyword evidence="6" id="KW-0378">Hydrolase</keyword>
<feature type="domain" description="Beta galactosidase small chain/" evidence="11">
    <location>
        <begin position="935"/>
        <end position="1192"/>
    </location>
</feature>
<dbReference type="InterPro" id="IPR032312">
    <property type="entry name" value="LacZ_4"/>
</dbReference>
<dbReference type="GO" id="GO:0005990">
    <property type="term" value="P:lactose catabolic process"/>
    <property type="evidence" value="ECO:0007669"/>
    <property type="project" value="TreeGrafter"/>
</dbReference>
<dbReference type="InterPro" id="IPR013783">
    <property type="entry name" value="Ig-like_fold"/>
</dbReference>
<dbReference type="Pfam" id="PF02836">
    <property type="entry name" value="Glyco_hydro_2_C"/>
    <property type="match status" value="1"/>
</dbReference>
<dbReference type="Gene3D" id="3.20.20.80">
    <property type="entry name" value="Glycosidases"/>
    <property type="match status" value="1"/>
</dbReference>
<dbReference type="InterPro" id="IPR006103">
    <property type="entry name" value="Glyco_hydro_2_cat"/>
</dbReference>
<dbReference type="GO" id="GO:0004565">
    <property type="term" value="F:beta-galactosidase activity"/>
    <property type="evidence" value="ECO:0007669"/>
    <property type="project" value="UniProtKB-EC"/>
</dbReference>
<reference evidence="12" key="1">
    <citation type="journal article" date="2021" name="PeerJ">
        <title>Extensive microbial diversity within the chicken gut microbiome revealed by metagenomics and culture.</title>
        <authorList>
            <person name="Gilroy R."/>
            <person name="Ravi A."/>
            <person name="Getino M."/>
            <person name="Pursley I."/>
            <person name="Horton D.L."/>
            <person name="Alikhan N.F."/>
            <person name="Baker D."/>
            <person name="Gharbi K."/>
            <person name="Hall N."/>
            <person name="Watson M."/>
            <person name="Adriaenssens E.M."/>
            <person name="Foster-Nyarko E."/>
            <person name="Jarju S."/>
            <person name="Secka A."/>
            <person name="Antonio M."/>
            <person name="Oren A."/>
            <person name="Chaudhuri R.R."/>
            <person name="La Ragione R."/>
            <person name="Hildebrand F."/>
            <person name="Pallen M.J."/>
        </authorList>
    </citation>
    <scope>NUCLEOTIDE SEQUENCE</scope>
    <source>
        <strain evidence="12">B3-3758</strain>
    </source>
</reference>
<comment type="cofactor">
    <cofactor evidence="2">
        <name>Ca(2+)</name>
        <dbReference type="ChEBI" id="CHEBI:29108"/>
    </cofactor>
</comment>
<dbReference type="Pfam" id="PF00703">
    <property type="entry name" value="Glyco_hydro_2"/>
    <property type="match status" value="1"/>
</dbReference>
<comment type="similarity">
    <text evidence="3">Belongs to the glycosyl hydrolase 2 family.</text>
</comment>
<organism evidence="12 13">
    <name type="scientific">Candidatus Bacteroides intestinipullorum</name>
    <dbReference type="NCBI Taxonomy" id="2838471"/>
    <lineage>
        <taxon>Bacteria</taxon>
        <taxon>Pseudomonadati</taxon>
        <taxon>Bacteroidota</taxon>
        <taxon>Bacteroidia</taxon>
        <taxon>Bacteroidales</taxon>
        <taxon>Bacteroidaceae</taxon>
        <taxon>Bacteroides</taxon>
    </lineage>
</organism>
<feature type="signal peptide" evidence="10">
    <location>
        <begin position="1"/>
        <end position="21"/>
    </location>
</feature>
<evidence type="ECO:0000256" key="1">
    <source>
        <dbReference type="ARBA" id="ARBA00001412"/>
    </source>
</evidence>
<evidence type="ECO:0000256" key="3">
    <source>
        <dbReference type="ARBA" id="ARBA00007401"/>
    </source>
</evidence>
<dbReference type="SUPFAM" id="SSF49303">
    <property type="entry name" value="beta-Galactosidase/glucuronidase domain"/>
    <property type="match status" value="2"/>
</dbReference>
<gene>
    <name evidence="12" type="ORF">H9791_07570</name>
</gene>
<evidence type="ECO:0000256" key="5">
    <source>
        <dbReference type="ARBA" id="ARBA00012756"/>
    </source>
</evidence>
<dbReference type="InterPro" id="IPR014718">
    <property type="entry name" value="GH-type_carb-bd"/>
</dbReference>
<dbReference type="Gene3D" id="2.60.40.10">
    <property type="entry name" value="Immunoglobulins"/>
    <property type="match status" value="2"/>
</dbReference>
<dbReference type="Gene3D" id="2.60.120.260">
    <property type="entry name" value="Galactose-binding domain-like"/>
    <property type="match status" value="1"/>
</dbReference>
<dbReference type="GO" id="GO:0009341">
    <property type="term" value="C:beta-galactosidase complex"/>
    <property type="evidence" value="ECO:0007669"/>
    <property type="project" value="InterPro"/>
</dbReference>
<dbReference type="InterPro" id="IPR011013">
    <property type="entry name" value="Gal_mutarotase_sf_dom"/>
</dbReference>
<dbReference type="InterPro" id="IPR035992">
    <property type="entry name" value="Ricin_B-like_lectins"/>
</dbReference>
<dbReference type="InterPro" id="IPR017853">
    <property type="entry name" value="GH"/>
</dbReference>
<evidence type="ECO:0000259" key="11">
    <source>
        <dbReference type="SMART" id="SM01038"/>
    </source>
</evidence>
<dbReference type="Gene3D" id="2.70.98.10">
    <property type="match status" value="1"/>
</dbReference>
<dbReference type="SUPFAM" id="SSF74650">
    <property type="entry name" value="Galactose mutarotase-like"/>
    <property type="match status" value="1"/>
</dbReference>
<proteinExistence type="inferred from homology"/>
<evidence type="ECO:0000256" key="6">
    <source>
        <dbReference type="ARBA" id="ARBA00022801"/>
    </source>
</evidence>
<dbReference type="InterPro" id="IPR050347">
    <property type="entry name" value="Bact_Beta-galactosidase"/>
</dbReference>
<dbReference type="InterPro" id="IPR006104">
    <property type="entry name" value="Glyco_hydro_2_N"/>
</dbReference>